<keyword evidence="1" id="KW-0812">Transmembrane</keyword>
<dbReference type="Proteomes" id="UP001057134">
    <property type="component" value="Chromosome"/>
</dbReference>
<feature type="transmembrane region" description="Helical" evidence="1">
    <location>
        <begin position="135"/>
        <end position="155"/>
    </location>
</feature>
<feature type="transmembrane region" description="Helical" evidence="1">
    <location>
        <begin position="20"/>
        <end position="37"/>
    </location>
</feature>
<accession>A0ABY4RWA9</accession>
<feature type="transmembrane region" description="Helical" evidence="1">
    <location>
        <begin position="82"/>
        <end position="99"/>
    </location>
</feature>
<reference evidence="2" key="1">
    <citation type="submission" date="2018-02" db="EMBL/GenBank/DDBJ databases">
        <authorList>
            <person name="Kim S.-K."/>
            <person name="Jung H.-I."/>
            <person name="Lee S.-W."/>
        </authorList>
    </citation>
    <scope>NUCLEOTIDE SEQUENCE</scope>
    <source>
        <strain evidence="2">SK3146</strain>
    </source>
</reference>
<feature type="transmembrane region" description="Helical" evidence="1">
    <location>
        <begin position="167"/>
        <end position="191"/>
    </location>
</feature>
<dbReference type="NCBIfam" id="TIGR02206">
    <property type="entry name" value="intg_mem_TP0381"/>
    <property type="match status" value="1"/>
</dbReference>
<evidence type="ECO:0000313" key="2">
    <source>
        <dbReference type="EMBL" id="UQZ86060.1"/>
    </source>
</evidence>
<gene>
    <name evidence="2" type="ORF">SK3146_05352</name>
</gene>
<keyword evidence="1" id="KW-0472">Membrane</keyword>
<feature type="transmembrane region" description="Helical" evidence="1">
    <location>
        <begin position="49"/>
        <end position="70"/>
    </location>
</feature>
<evidence type="ECO:0000313" key="3">
    <source>
        <dbReference type="Proteomes" id="UP001057134"/>
    </source>
</evidence>
<organism evidence="2 3">
    <name type="scientific">Paenibacillus konkukensis</name>
    <dbReference type="NCBI Taxonomy" id="2020716"/>
    <lineage>
        <taxon>Bacteria</taxon>
        <taxon>Bacillati</taxon>
        <taxon>Bacillota</taxon>
        <taxon>Bacilli</taxon>
        <taxon>Bacillales</taxon>
        <taxon>Paenibacillaceae</taxon>
        <taxon>Paenibacillus</taxon>
    </lineage>
</organism>
<evidence type="ECO:0000256" key="1">
    <source>
        <dbReference type="SAM" id="Phobius"/>
    </source>
</evidence>
<keyword evidence="1" id="KW-1133">Transmembrane helix</keyword>
<feature type="transmembrane region" description="Helical" evidence="1">
    <location>
        <begin position="106"/>
        <end position="123"/>
    </location>
</feature>
<sequence>MNTFWNAQHPANFAMFSPSHLAAAALIAIAAAALYVWREPLGRSRPYKDLVRCGIIAALLLPEIALNIWYGAEGLWNVKSTLPLELCSITLVLSVFMLWTRSRRLYSILFFAGICGALQAIATPSLGYPFPHFRFFHFFIAHGAIIMASLYMTWIENCKPSWKSVGAAMLFLNLLMLGVGGVNRMLGSNYMFLMHKPDTPSMLDMLGPHPYYLIAEEAIALTMFVLLYLLFFRMPALLFPSSKKFHETPGKREYYDGR</sequence>
<dbReference type="InterPro" id="IPR011737">
    <property type="entry name" value="CHP02206_TP0381"/>
</dbReference>
<dbReference type="RefSeq" id="WP_249861628.1">
    <property type="nucleotide sequence ID" value="NZ_CP027059.1"/>
</dbReference>
<name>A0ABY4RWA9_9BACL</name>
<protein>
    <submittedName>
        <fullName evidence="2">Integral membrane protein (Intg_mem_TP0381)</fullName>
    </submittedName>
</protein>
<feature type="transmembrane region" description="Helical" evidence="1">
    <location>
        <begin position="211"/>
        <end position="232"/>
    </location>
</feature>
<dbReference type="EMBL" id="CP027059">
    <property type="protein sequence ID" value="UQZ86060.1"/>
    <property type="molecule type" value="Genomic_DNA"/>
</dbReference>
<proteinExistence type="predicted"/>
<dbReference type="Pfam" id="PF14808">
    <property type="entry name" value="TMEM164"/>
    <property type="match status" value="1"/>
</dbReference>
<reference evidence="2" key="2">
    <citation type="journal article" date="2021" name="J Anim Sci Technol">
        <title>Complete genome sequence of Paenibacillus konkukensis sp. nov. SK3146 as a potential probiotic strain.</title>
        <authorList>
            <person name="Jung H.I."/>
            <person name="Park S."/>
            <person name="Niu K.M."/>
            <person name="Lee S.W."/>
            <person name="Kothari D."/>
            <person name="Yi K.J."/>
            <person name="Kim S.K."/>
        </authorList>
    </citation>
    <scope>NUCLEOTIDE SEQUENCE</scope>
    <source>
        <strain evidence="2">SK3146</strain>
    </source>
</reference>
<keyword evidence="3" id="KW-1185">Reference proteome</keyword>